<organism evidence="5 6">
    <name type="scientific">Rhodoplanes roseus</name>
    <dbReference type="NCBI Taxonomy" id="29409"/>
    <lineage>
        <taxon>Bacteria</taxon>
        <taxon>Pseudomonadati</taxon>
        <taxon>Pseudomonadota</taxon>
        <taxon>Alphaproteobacteria</taxon>
        <taxon>Hyphomicrobiales</taxon>
        <taxon>Nitrobacteraceae</taxon>
        <taxon>Rhodoplanes</taxon>
    </lineage>
</organism>
<dbReference type="OrthoDB" id="7488310at2"/>
<evidence type="ECO:0000259" key="3">
    <source>
        <dbReference type="Pfam" id="PF00501"/>
    </source>
</evidence>
<dbReference type="Proteomes" id="UP000249130">
    <property type="component" value="Unassembled WGS sequence"/>
</dbReference>
<name>A0A327L0B5_9BRAD</name>
<protein>
    <recommendedName>
        <fullName evidence="7">AMP-dependent synthetase/ligase domain-containing protein</fullName>
    </recommendedName>
</protein>
<dbReference type="InterPro" id="IPR020845">
    <property type="entry name" value="AMP-binding_CS"/>
</dbReference>
<dbReference type="InterPro" id="IPR045851">
    <property type="entry name" value="AMP-bd_C_sf"/>
</dbReference>
<evidence type="ECO:0000256" key="1">
    <source>
        <dbReference type="ARBA" id="ARBA00006432"/>
    </source>
</evidence>
<evidence type="ECO:0000313" key="6">
    <source>
        <dbReference type="Proteomes" id="UP000249130"/>
    </source>
</evidence>
<comment type="similarity">
    <text evidence="1">Belongs to the ATP-dependent AMP-binding enzyme family.</text>
</comment>
<dbReference type="EMBL" id="NPEX01000040">
    <property type="protein sequence ID" value="RAI44570.1"/>
    <property type="molecule type" value="Genomic_DNA"/>
</dbReference>
<evidence type="ECO:0000259" key="4">
    <source>
        <dbReference type="Pfam" id="PF13193"/>
    </source>
</evidence>
<proteinExistence type="inferred from homology"/>
<dbReference type="PROSITE" id="PS00455">
    <property type="entry name" value="AMP_BINDING"/>
    <property type="match status" value="1"/>
</dbReference>
<dbReference type="PANTHER" id="PTHR43201">
    <property type="entry name" value="ACYL-COA SYNTHETASE"/>
    <property type="match status" value="1"/>
</dbReference>
<sequence>MVHVGRPTTAEPGMRADLTTSAGVKCPSYVDSILFQAKWDAHRPAIGTEAGVLTYGQLAEAILAAAARCAQAGLQAGTVVGLVVKDPVWHVCLICALHRLGVISASIEAAEGGLPLGFAAILYDKVRPAGFIGAAIQVDPGWFAAQPTQTAAPAVPFGARDVCRVALSSGTTGEPKPIAMSPEILWDRFTTYTMRGGFAAAQRIFCGPTLRSHFAFAVAFTALSYGKMVAFADNAATATPVMSFYGIDLAVLSVQQLGDITDMQERSFGGLGSLREIQAGGSTISEALLNRVRAFLPVPILNTYASTEAGTAALGAVEKLGLLRGEGSVGFLVPWAEVEACDDAGRVLPRGQDGNLRVRALGMAAPFRSGLKTVEPMAAFMPGDYGRVLDNGMLVVSGRTNDVINIGGTKLAAEWLDRQVMRCKGVRDAAVLAVPGPSGLPQIVVAIVADGSVDEADVARRCAELSSLAKPSAIHRVSAIPRNSTGKIMREQLRREVLATPSAGPPSGVMH</sequence>
<keyword evidence="6" id="KW-1185">Reference proteome</keyword>
<dbReference type="GO" id="GO:0031956">
    <property type="term" value="F:medium-chain fatty acid-CoA ligase activity"/>
    <property type="evidence" value="ECO:0007669"/>
    <property type="project" value="TreeGrafter"/>
</dbReference>
<dbReference type="Gene3D" id="3.40.50.12780">
    <property type="entry name" value="N-terminal domain of ligase-like"/>
    <property type="match status" value="1"/>
</dbReference>
<dbReference type="PANTHER" id="PTHR43201:SF5">
    <property type="entry name" value="MEDIUM-CHAIN ACYL-COA LIGASE ACSF2, MITOCHONDRIAL"/>
    <property type="match status" value="1"/>
</dbReference>
<accession>A0A327L0B5</accession>
<dbReference type="SUPFAM" id="SSF56801">
    <property type="entry name" value="Acetyl-CoA synthetase-like"/>
    <property type="match status" value="1"/>
</dbReference>
<dbReference type="GO" id="GO:0006631">
    <property type="term" value="P:fatty acid metabolic process"/>
    <property type="evidence" value="ECO:0007669"/>
    <property type="project" value="TreeGrafter"/>
</dbReference>
<gene>
    <name evidence="5" type="ORF">CH341_08340</name>
</gene>
<dbReference type="InterPro" id="IPR042099">
    <property type="entry name" value="ANL_N_sf"/>
</dbReference>
<dbReference type="InterPro" id="IPR000873">
    <property type="entry name" value="AMP-dep_synth/lig_dom"/>
</dbReference>
<evidence type="ECO:0000256" key="2">
    <source>
        <dbReference type="ARBA" id="ARBA00022598"/>
    </source>
</evidence>
<comment type="caution">
    <text evidence="5">The sequence shown here is derived from an EMBL/GenBank/DDBJ whole genome shotgun (WGS) entry which is preliminary data.</text>
</comment>
<dbReference type="AlphaFoldDB" id="A0A327L0B5"/>
<dbReference type="Pfam" id="PF00501">
    <property type="entry name" value="AMP-binding"/>
    <property type="match status" value="1"/>
</dbReference>
<evidence type="ECO:0008006" key="7">
    <source>
        <dbReference type="Google" id="ProtNLM"/>
    </source>
</evidence>
<dbReference type="Pfam" id="PF13193">
    <property type="entry name" value="AMP-binding_C"/>
    <property type="match status" value="1"/>
</dbReference>
<reference evidence="5 6" key="1">
    <citation type="submission" date="2017-07" db="EMBL/GenBank/DDBJ databases">
        <title>Draft Genome Sequences of Select Purple Nonsulfur Bacteria.</title>
        <authorList>
            <person name="Lasarre B."/>
            <person name="Mckinlay J.B."/>
        </authorList>
    </citation>
    <scope>NUCLEOTIDE SEQUENCE [LARGE SCALE GENOMIC DNA]</scope>
    <source>
        <strain evidence="5 6">DSM 5909</strain>
    </source>
</reference>
<evidence type="ECO:0000313" key="5">
    <source>
        <dbReference type="EMBL" id="RAI44570.1"/>
    </source>
</evidence>
<keyword evidence="2" id="KW-0436">Ligase</keyword>
<feature type="domain" description="AMP-binding enzyme C-terminal" evidence="4">
    <location>
        <begin position="420"/>
        <end position="487"/>
    </location>
</feature>
<feature type="domain" description="AMP-dependent synthetase/ligase" evidence="3">
    <location>
        <begin position="150"/>
        <end position="364"/>
    </location>
</feature>
<dbReference type="Gene3D" id="3.30.300.30">
    <property type="match status" value="1"/>
</dbReference>
<dbReference type="InterPro" id="IPR025110">
    <property type="entry name" value="AMP-bd_C"/>
</dbReference>